<evidence type="ECO:0000313" key="2">
    <source>
        <dbReference type="Proteomes" id="UP000011721"/>
    </source>
</evidence>
<keyword evidence="2" id="KW-1185">Reference proteome</keyword>
<protein>
    <recommendedName>
        <fullName evidence="3">YcfA-like protein</fullName>
    </recommendedName>
</protein>
<dbReference type="KEGG" id="dsf:UWK_02236"/>
<dbReference type="HOGENOM" id="CLU_164851_1_0_7"/>
<dbReference type="RefSeq" id="WP_015404465.1">
    <property type="nucleotide sequence ID" value="NC_020304.1"/>
</dbReference>
<gene>
    <name evidence="1" type="ordered locus">UWK_02236</name>
</gene>
<accession>M1PAU7</accession>
<proteinExistence type="predicted"/>
<dbReference type="Proteomes" id="UP000011721">
    <property type="component" value="Chromosome"/>
</dbReference>
<sequence>MSRIEKLLGDAIANPKNVSFKNLLKLAGKAGFERRKSSGHGFMYKHSTIKAPNNLMNFQHDERDKSKAKPYQVKQLLSFIEEFQIKL</sequence>
<dbReference type="AlphaFoldDB" id="M1PAU7"/>
<dbReference type="OrthoDB" id="308644at2"/>
<evidence type="ECO:0008006" key="3">
    <source>
        <dbReference type="Google" id="ProtNLM"/>
    </source>
</evidence>
<evidence type="ECO:0000313" key="1">
    <source>
        <dbReference type="EMBL" id="AGF78777.1"/>
    </source>
</evidence>
<dbReference type="EMBL" id="CP003985">
    <property type="protein sequence ID" value="AGF78777.1"/>
    <property type="molecule type" value="Genomic_DNA"/>
</dbReference>
<reference evidence="2" key="1">
    <citation type="journal article" date="2013" name="Stand. Genomic Sci.">
        <title>Complete genome sequence of Desulfocapsa sulfexigens, a marine deltaproteobacterium specialized in disproportionating inorganic sulfur compounds.</title>
        <authorList>
            <person name="Finster K.W."/>
            <person name="Kjeldsen K.U."/>
            <person name="Kube M."/>
            <person name="Reinhardt R."/>
            <person name="Mussmann M."/>
            <person name="Amann R."/>
            <person name="Schreiber L."/>
        </authorList>
    </citation>
    <scope>NUCLEOTIDE SEQUENCE [LARGE SCALE GENOMIC DNA]</scope>
    <source>
        <strain evidence="2">DSM 10523 / SB164P1</strain>
    </source>
</reference>
<dbReference type="STRING" id="1167006.UWK_02236"/>
<name>M1PAU7_DESSD</name>
<organism evidence="1 2">
    <name type="scientific">Desulfocapsa sulfexigens (strain DSM 10523 / SB164P1)</name>
    <dbReference type="NCBI Taxonomy" id="1167006"/>
    <lineage>
        <taxon>Bacteria</taxon>
        <taxon>Pseudomonadati</taxon>
        <taxon>Thermodesulfobacteriota</taxon>
        <taxon>Desulfobulbia</taxon>
        <taxon>Desulfobulbales</taxon>
        <taxon>Desulfocapsaceae</taxon>
        <taxon>Desulfocapsa</taxon>
    </lineage>
</organism>